<sequence length="420" mass="43475">MAVRGGRVLSARLVRAEEPGEGGASATWDSEGTVLITGAGGTLGGLLARHLVAEHGVRHLVLLSRRGPAAEGAAELAEQLSSAGASVTWAACDVADRDALRAVLSDIPAAHPLKGVVHAAAVLDDGVIASLTPERLDTVLRPKAEAALALHELTAGLDLSRLWSSPRWRACSGRRAGQLRRRKRLSRRARHTAPCPRSPRPVAGLGPVGGTQRDDGGAGRGGQAADGPGRHLRPVLGRGTRTLRRRVCERWTGRRRRAAEHDGLEVRSTRGNGRSSLCATGVGASACPPGGGSGLHRGCRSGGGVASTPGRSLVCGRGTPGAGHGTAECCRGAGPRRPGNRGTGPCVQGFRLRFADCGGIAQSARHGDRTASDRDTGLRPPHPHRVGQHLHRELSRDVGSAATSVPVSVASISSKPVCRR</sequence>
<evidence type="ECO:0000259" key="4">
    <source>
        <dbReference type="SMART" id="SM00822"/>
    </source>
</evidence>
<feature type="domain" description="Ketoreductase" evidence="4">
    <location>
        <begin position="32"/>
        <end position="254"/>
    </location>
</feature>
<dbReference type="InterPro" id="IPR057326">
    <property type="entry name" value="KR_dom"/>
</dbReference>
<evidence type="ECO:0000256" key="3">
    <source>
        <dbReference type="SAM" id="MobiDB-lite"/>
    </source>
</evidence>
<gene>
    <name evidence="5" type="ORF">I1A49_05050</name>
</gene>
<protein>
    <submittedName>
        <fullName evidence="5">SDR family NAD(P)-dependent oxidoreductase</fullName>
    </submittedName>
</protein>
<dbReference type="SMART" id="SM00822">
    <property type="entry name" value="PKS_KR"/>
    <property type="match status" value="1"/>
</dbReference>
<dbReference type="InterPro" id="IPR036291">
    <property type="entry name" value="NAD(P)-bd_dom_sf"/>
</dbReference>
<keyword evidence="2" id="KW-0511">Multifunctional enzyme</keyword>
<dbReference type="EMBL" id="CP065050">
    <property type="protein sequence ID" value="QPI54391.1"/>
    <property type="molecule type" value="Genomic_DNA"/>
</dbReference>
<dbReference type="Pfam" id="PF08659">
    <property type="entry name" value="KR"/>
    <property type="match status" value="1"/>
</dbReference>
<dbReference type="PANTHER" id="PTHR43775:SF51">
    <property type="entry name" value="INACTIVE PHENOLPHTHIOCEROL SYNTHESIS POLYKETIDE SYNTHASE TYPE I PKS1-RELATED"/>
    <property type="match status" value="1"/>
</dbReference>
<dbReference type="PANTHER" id="PTHR43775">
    <property type="entry name" value="FATTY ACID SYNTHASE"/>
    <property type="match status" value="1"/>
</dbReference>
<evidence type="ECO:0000256" key="2">
    <source>
        <dbReference type="ARBA" id="ARBA00023268"/>
    </source>
</evidence>
<dbReference type="SUPFAM" id="SSF51735">
    <property type="entry name" value="NAD(P)-binding Rossmann-fold domains"/>
    <property type="match status" value="1"/>
</dbReference>
<reference evidence="5 6" key="1">
    <citation type="submission" date="2020-11" db="EMBL/GenBank/DDBJ databases">
        <title>Complete genome sequence unveiled secondary metabolic potentials in Streptomyces solisilvae HNM0141.</title>
        <authorList>
            <person name="Huang X."/>
        </authorList>
    </citation>
    <scope>NUCLEOTIDE SEQUENCE [LARGE SCALE GENOMIC DNA]</scope>
    <source>
        <strain evidence="5 6">HNM0141</strain>
    </source>
</reference>
<feature type="compositionally biased region" description="Basic residues" evidence="3">
    <location>
        <begin position="177"/>
        <end position="191"/>
    </location>
</feature>
<feature type="region of interest" description="Disordered" evidence="3">
    <location>
        <begin position="363"/>
        <end position="404"/>
    </location>
</feature>
<feature type="compositionally biased region" description="Basic and acidic residues" evidence="3">
    <location>
        <begin position="365"/>
        <end position="377"/>
    </location>
</feature>
<accession>A0ABX6W0A5</accession>
<keyword evidence="6" id="KW-1185">Reference proteome</keyword>
<evidence type="ECO:0000256" key="1">
    <source>
        <dbReference type="ARBA" id="ARBA00022679"/>
    </source>
</evidence>
<dbReference type="InterPro" id="IPR013968">
    <property type="entry name" value="PKS_KR"/>
</dbReference>
<keyword evidence="1" id="KW-0808">Transferase</keyword>
<dbReference type="InterPro" id="IPR050091">
    <property type="entry name" value="PKS_NRPS_Biosynth_Enz"/>
</dbReference>
<organism evidence="5 6">
    <name type="scientific">Streptomyces malaysiensis</name>
    <dbReference type="NCBI Taxonomy" id="92644"/>
    <lineage>
        <taxon>Bacteria</taxon>
        <taxon>Bacillati</taxon>
        <taxon>Actinomycetota</taxon>
        <taxon>Actinomycetes</taxon>
        <taxon>Kitasatosporales</taxon>
        <taxon>Streptomycetaceae</taxon>
        <taxon>Streptomyces</taxon>
        <taxon>Streptomyces violaceusniger group</taxon>
    </lineage>
</organism>
<proteinExistence type="predicted"/>
<dbReference type="Proteomes" id="UP000663421">
    <property type="component" value="Chromosome"/>
</dbReference>
<dbReference type="Gene3D" id="3.40.50.720">
    <property type="entry name" value="NAD(P)-binding Rossmann-like Domain"/>
    <property type="match status" value="1"/>
</dbReference>
<evidence type="ECO:0000313" key="5">
    <source>
        <dbReference type="EMBL" id="QPI54391.1"/>
    </source>
</evidence>
<name>A0ABX6W0A5_STRMQ</name>
<evidence type="ECO:0000313" key="6">
    <source>
        <dbReference type="Proteomes" id="UP000663421"/>
    </source>
</evidence>
<feature type="region of interest" description="Disordered" evidence="3">
    <location>
        <begin position="174"/>
        <end position="235"/>
    </location>
</feature>